<name>A0A2P2BZR0_9ZZZZ</name>
<dbReference type="InterPro" id="IPR016181">
    <property type="entry name" value="Acyl_CoA_acyltransferase"/>
</dbReference>
<accession>A0A2P2BZR0</accession>
<dbReference type="CDD" id="cd04301">
    <property type="entry name" value="NAT_SF"/>
    <property type="match status" value="1"/>
</dbReference>
<dbReference type="SUPFAM" id="SSF55729">
    <property type="entry name" value="Acyl-CoA N-acyltransferases (Nat)"/>
    <property type="match status" value="1"/>
</dbReference>
<reference evidence="3" key="1">
    <citation type="submission" date="2015-08" db="EMBL/GenBank/DDBJ databases">
        <authorList>
            <person name="Babu N.S."/>
            <person name="Beckwith C.J."/>
            <person name="Beseler K.G."/>
            <person name="Brison A."/>
            <person name="Carone J.V."/>
            <person name="Caskin T.P."/>
            <person name="Diamond M."/>
            <person name="Durham M.E."/>
            <person name="Foxe J.M."/>
            <person name="Go M."/>
            <person name="Henderson B.A."/>
            <person name="Jones I.B."/>
            <person name="McGettigan J.A."/>
            <person name="Micheletti S.J."/>
            <person name="Nasrallah M.E."/>
            <person name="Ortiz D."/>
            <person name="Piller C.R."/>
            <person name="Privatt S.R."/>
            <person name="Schneider S.L."/>
            <person name="Sharp S."/>
            <person name="Smith T.C."/>
            <person name="Stanton J.D."/>
            <person name="Ullery H.E."/>
            <person name="Wilson R.J."/>
            <person name="Serrano M.G."/>
            <person name="Buck G."/>
            <person name="Lee V."/>
            <person name="Wang Y."/>
            <person name="Carvalho R."/>
            <person name="Voegtly L."/>
            <person name="Shi R."/>
            <person name="Duckworth R."/>
            <person name="Johnson A."/>
            <person name="Loviza R."/>
            <person name="Walstead R."/>
            <person name="Shah Z."/>
            <person name="Kiflezghi M."/>
            <person name="Wade K."/>
            <person name="Ball S.L."/>
            <person name="Bradley K.W."/>
            <person name="Asai D.J."/>
            <person name="Bowman C.A."/>
            <person name="Russell D.A."/>
            <person name="Pope W.H."/>
            <person name="Jacobs-Sera D."/>
            <person name="Hendrix R.W."/>
            <person name="Hatfull G.F."/>
        </authorList>
    </citation>
    <scope>NUCLEOTIDE SEQUENCE</scope>
</reference>
<dbReference type="AlphaFoldDB" id="A0A2P2BZR0"/>
<evidence type="ECO:0000256" key="1">
    <source>
        <dbReference type="SAM" id="MobiDB-lite"/>
    </source>
</evidence>
<evidence type="ECO:0000313" key="3">
    <source>
        <dbReference type="EMBL" id="CUR55221.1"/>
    </source>
</evidence>
<protein>
    <recommendedName>
        <fullName evidence="2">N-acetyltransferase domain-containing protein</fullName>
    </recommendedName>
</protein>
<gene>
    <name evidence="3" type="ORF">NOCA2230141</name>
</gene>
<dbReference type="GO" id="GO:0016747">
    <property type="term" value="F:acyltransferase activity, transferring groups other than amino-acyl groups"/>
    <property type="evidence" value="ECO:0007669"/>
    <property type="project" value="InterPro"/>
</dbReference>
<organism evidence="3">
    <name type="scientific">metagenome</name>
    <dbReference type="NCBI Taxonomy" id="256318"/>
    <lineage>
        <taxon>unclassified sequences</taxon>
        <taxon>metagenomes</taxon>
    </lineage>
</organism>
<evidence type="ECO:0000259" key="2">
    <source>
        <dbReference type="PROSITE" id="PS51186"/>
    </source>
</evidence>
<dbReference type="Gene3D" id="3.40.630.30">
    <property type="match status" value="1"/>
</dbReference>
<feature type="domain" description="N-acetyltransferase" evidence="2">
    <location>
        <begin position="33"/>
        <end position="187"/>
    </location>
</feature>
<dbReference type="EMBL" id="CZKA01000016">
    <property type="protein sequence ID" value="CUR55221.1"/>
    <property type="molecule type" value="Genomic_DNA"/>
</dbReference>
<sequence>MRTAMTTLILPGHATVPQVPDAVPVWLPSGRVVSLRPLHHGERDPLLTVFDGMSSASRAQRYFTGLVRLPPSMLAPLTDVDGHRHVAWLASLERRPVGIARLVRDGDRVAEVAVEVVDDHHGQGIGSVLMDAVTTVAAALGVTRVRASLTPDNEPSRRLVTRIGVRLRLVDQLLEGEGPLRLVDPARVDREAVLALASRGAAAHDPSTGPQRNLNGLARGW</sequence>
<dbReference type="Pfam" id="PF00583">
    <property type="entry name" value="Acetyltransf_1"/>
    <property type="match status" value="1"/>
</dbReference>
<proteinExistence type="predicted"/>
<dbReference type="InterPro" id="IPR000182">
    <property type="entry name" value="GNAT_dom"/>
</dbReference>
<feature type="region of interest" description="Disordered" evidence="1">
    <location>
        <begin position="199"/>
        <end position="221"/>
    </location>
</feature>
<dbReference type="PROSITE" id="PS51186">
    <property type="entry name" value="GNAT"/>
    <property type="match status" value="1"/>
</dbReference>